<sequence>MAKTPYTGESWIWWIVVLAMIGARLISRRLLFRSIKGLQVDDWVMGLFVATCYTTFIVVSNRYLKAGSNLEPSGFDWGALSPRDTSRRVYGSKLMIVVEQMMILVIWSCKGCLLVMYHRLTRTALHKENVAIQLLAAYVVLGFVTMEILYFAAWCRPFSQYYAVPTANKQCNTLIDHRIAKTVFNVSSDLVMLGIALQMLIRSSLPIKRKVVLCFIFSLGLFTMTAAILSLYYSISNSYIHTWLSWYLREVSMAIIVANMPFTWTILRELFEVDEFNASSPQPWSFYPAPRSTTNSNNAQLSQATSPSVPNAYTHRDRSAISRLASQDTQFPTQVGSLSLTKGSEGSPSKSLKTQDSEREEMVQVRSHDFAPASSPPARDEDAISPVSP</sequence>
<evidence type="ECO:0000256" key="2">
    <source>
        <dbReference type="ARBA" id="ARBA00022692"/>
    </source>
</evidence>
<name>A0A9P6KM61_9PLEO</name>
<feature type="transmembrane region" description="Helical" evidence="7">
    <location>
        <begin position="247"/>
        <end position="267"/>
    </location>
</feature>
<keyword evidence="3 7" id="KW-1133">Transmembrane helix</keyword>
<feature type="region of interest" description="Disordered" evidence="6">
    <location>
        <begin position="287"/>
        <end position="312"/>
    </location>
</feature>
<dbReference type="PANTHER" id="PTHR33048">
    <property type="entry name" value="PTH11-LIKE INTEGRAL MEMBRANE PROTEIN (AFU_ORTHOLOGUE AFUA_5G11245)"/>
    <property type="match status" value="1"/>
</dbReference>
<feature type="compositionally biased region" description="Polar residues" evidence="6">
    <location>
        <begin position="291"/>
        <end position="311"/>
    </location>
</feature>
<gene>
    <name evidence="9" type="ORF">PMIN01_11158</name>
</gene>
<evidence type="ECO:0000313" key="10">
    <source>
        <dbReference type="Proteomes" id="UP000756921"/>
    </source>
</evidence>
<dbReference type="EMBL" id="WJXW01000013">
    <property type="protein sequence ID" value="KAF9731199.1"/>
    <property type="molecule type" value="Genomic_DNA"/>
</dbReference>
<evidence type="ECO:0000256" key="1">
    <source>
        <dbReference type="ARBA" id="ARBA00004141"/>
    </source>
</evidence>
<dbReference type="GO" id="GO:0016020">
    <property type="term" value="C:membrane"/>
    <property type="evidence" value="ECO:0007669"/>
    <property type="project" value="UniProtKB-SubCell"/>
</dbReference>
<protein>
    <submittedName>
        <fullName evidence="9">Ubid family decarboxylase</fullName>
    </submittedName>
</protein>
<accession>A0A9P6KM61</accession>
<comment type="similarity">
    <text evidence="5">Belongs to the SAT4 family.</text>
</comment>
<reference evidence="9" key="1">
    <citation type="journal article" date="2020" name="Mol. Plant Microbe Interact.">
        <title>Genome Sequence of the Biocontrol Agent Coniothyrium minitans strain Conio (IMI 134523).</title>
        <authorList>
            <person name="Patel D."/>
            <person name="Shittu T.A."/>
            <person name="Baroncelli R."/>
            <person name="Muthumeenakshi S."/>
            <person name="Osborne T.H."/>
            <person name="Janganan T.K."/>
            <person name="Sreenivasaprasad S."/>
        </authorList>
    </citation>
    <scope>NUCLEOTIDE SEQUENCE</scope>
    <source>
        <strain evidence="9">Conio</strain>
    </source>
</reference>
<evidence type="ECO:0000259" key="8">
    <source>
        <dbReference type="Pfam" id="PF20684"/>
    </source>
</evidence>
<keyword evidence="2 7" id="KW-0812">Transmembrane</keyword>
<evidence type="ECO:0000256" key="7">
    <source>
        <dbReference type="SAM" id="Phobius"/>
    </source>
</evidence>
<evidence type="ECO:0000256" key="4">
    <source>
        <dbReference type="ARBA" id="ARBA00023136"/>
    </source>
</evidence>
<evidence type="ECO:0000313" key="9">
    <source>
        <dbReference type="EMBL" id="KAF9731199.1"/>
    </source>
</evidence>
<dbReference type="AlphaFoldDB" id="A0A9P6KM61"/>
<dbReference type="InterPro" id="IPR049326">
    <property type="entry name" value="Rhodopsin_dom_fungi"/>
</dbReference>
<comment type="subcellular location">
    <subcellularLocation>
        <location evidence="1">Membrane</location>
        <topology evidence="1">Multi-pass membrane protein</topology>
    </subcellularLocation>
</comment>
<feature type="transmembrane region" description="Helical" evidence="7">
    <location>
        <begin position="12"/>
        <end position="31"/>
    </location>
</feature>
<feature type="transmembrane region" description="Helical" evidence="7">
    <location>
        <begin position="94"/>
        <end position="118"/>
    </location>
</feature>
<feature type="compositionally biased region" description="Polar residues" evidence="6">
    <location>
        <begin position="329"/>
        <end position="352"/>
    </location>
</feature>
<feature type="compositionally biased region" description="Basic and acidic residues" evidence="6">
    <location>
        <begin position="353"/>
        <end position="369"/>
    </location>
</feature>
<keyword evidence="10" id="KW-1185">Reference proteome</keyword>
<evidence type="ECO:0000256" key="6">
    <source>
        <dbReference type="SAM" id="MobiDB-lite"/>
    </source>
</evidence>
<keyword evidence="4 7" id="KW-0472">Membrane</keyword>
<proteinExistence type="inferred from homology"/>
<feature type="transmembrane region" description="Helical" evidence="7">
    <location>
        <begin position="213"/>
        <end position="235"/>
    </location>
</feature>
<dbReference type="InterPro" id="IPR052337">
    <property type="entry name" value="SAT4-like"/>
</dbReference>
<dbReference type="OrthoDB" id="3903189at2759"/>
<dbReference type="PANTHER" id="PTHR33048:SF149">
    <property type="entry name" value="UBID FAMILY DECARBOXYLASE"/>
    <property type="match status" value="1"/>
</dbReference>
<evidence type="ECO:0000256" key="5">
    <source>
        <dbReference type="ARBA" id="ARBA00038359"/>
    </source>
</evidence>
<dbReference type="Proteomes" id="UP000756921">
    <property type="component" value="Unassembled WGS sequence"/>
</dbReference>
<feature type="domain" description="Rhodopsin" evidence="8">
    <location>
        <begin position="24"/>
        <end position="268"/>
    </location>
</feature>
<comment type="caution">
    <text evidence="9">The sequence shown here is derived from an EMBL/GenBank/DDBJ whole genome shotgun (WGS) entry which is preliminary data.</text>
</comment>
<feature type="region of interest" description="Disordered" evidence="6">
    <location>
        <begin position="329"/>
        <end position="389"/>
    </location>
</feature>
<feature type="transmembrane region" description="Helical" evidence="7">
    <location>
        <begin position="182"/>
        <end position="201"/>
    </location>
</feature>
<dbReference type="Pfam" id="PF20684">
    <property type="entry name" value="Fung_rhodopsin"/>
    <property type="match status" value="1"/>
</dbReference>
<feature type="transmembrane region" description="Helical" evidence="7">
    <location>
        <begin position="130"/>
        <end position="153"/>
    </location>
</feature>
<evidence type="ECO:0000256" key="3">
    <source>
        <dbReference type="ARBA" id="ARBA00022989"/>
    </source>
</evidence>
<organism evidence="9 10">
    <name type="scientific">Paraphaeosphaeria minitans</name>
    <dbReference type="NCBI Taxonomy" id="565426"/>
    <lineage>
        <taxon>Eukaryota</taxon>
        <taxon>Fungi</taxon>
        <taxon>Dikarya</taxon>
        <taxon>Ascomycota</taxon>
        <taxon>Pezizomycotina</taxon>
        <taxon>Dothideomycetes</taxon>
        <taxon>Pleosporomycetidae</taxon>
        <taxon>Pleosporales</taxon>
        <taxon>Massarineae</taxon>
        <taxon>Didymosphaeriaceae</taxon>
        <taxon>Paraphaeosphaeria</taxon>
    </lineage>
</organism>